<feature type="non-terminal residue" evidence="2">
    <location>
        <position position="1"/>
    </location>
</feature>
<accession>A0A9N9EGL7</accession>
<dbReference type="Proteomes" id="UP000789375">
    <property type="component" value="Unassembled WGS sequence"/>
</dbReference>
<evidence type="ECO:0000313" key="2">
    <source>
        <dbReference type="EMBL" id="CAG8674097.1"/>
    </source>
</evidence>
<gene>
    <name evidence="2" type="ORF">FMOSSE_LOCUS12559</name>
</gene>
<proteinExistence type="predicted"/>
<sequence>QWPKDDKHVGWVKARALPNIGKWIYYSLVQFIKPTPETSTPITPLSLWTIPKPYGSGKIYTIQLNEALNYQNVKPNLSSEKKDNNKLSHENSPSINLSLPSNQEQPLMDSEIHRLL</sequence>
<feature type="compositionally biased region" description="Low complexity" evidence="1">
    <location>
        <begin position="91"/>
        <end position="102"/>
    </location>
</feature>
<comment type="caution">
    <text evidence="2">The sequence shown here is derived from an EMBL/GenBank/DDBJ whole genome shotgun (WGS) entry which is preliminary data.</text>
</comment>
<evidence type="ECO:0000313" key="3">
    <source>
        <dbReference type="Proteomes" id="UP000789375"/>
    </source>
</evidence>
<dbReference type="AlphaFoldDB" id="A0A9N9EGL7"/>
<organism evidence="2 3">
    <name type="scientific">Funneliformis mosseae</name>
    <name type="common">Endomycorrhizal fungus</name>
    <name type="synonym">Glomus mosseae</name>
    <dbReference type="NCBI Taxonomy" id="27381"/>
    <lineage>
        <taxon>Eukaryota</taxon>
        <taxon>Fungi</taxon>
        <taxon>Fungi incertae sedis</taxon>
        <taxon>Mucoromycota</taxon>
        <taxon>Glomeromycotina</taxon>
        <taxon>Glomeromycetes</taxon>
        <taxon>Glomerales</taxon>
        <taxon>Glomeraceae</taxon>
        <taxon>Funneliformis</taxon>
    </lineage>
</organism>
<feature type="region of interest" description="Disordered" evidence="1">
    <location>
        <begin position="75"/>
        <end position="108"/>
    </location>
</feature>
<reference evidence="2" key="1">
    <citation type="submission" date="2021-06" db="EMBL/GenBank/DDBJ databases">
        <authorList>
            <person name="Kallberg Y."/>
            <person name="Tangrot J."/>
            <person name="Rosling A."/>
        </authorList>
    </citation>
    <scope>NUCLEOTIDE SEQUENCE</scope>
    <source>
        <strain evidence="2">87-6 pot B 2015</strain>
    </source>
</reference>
<name>A0A9N9EGL7_FUNMO</name>
<protein>
    <submittedName>
        <fullName evidence="2">560_t:CDS:1</fullName>
    </submittedName>
</protein>
<keyword evidence="3" id="KW-1185">Reference proteome</keyword>
<dbReference type="EMBL" id="CAJVPP010006109">
    <property type="protein sequence ID" value="CAG8674097.1"/>
    <property type="molecule type" value="Genomic_DNA"/>
</dbReference>
<evidence type="ECO:0000256" key="1">
    <source>
        <dbReference type="SAM" id="MobiDB-lite"/>
    </source>
</evidence>
<feature type="compositionally biased region" description="Basic and acidic residues" evidence="1">
    <location>
        <begin position="79"/>
        <end position="89"/>
    </location>
</feature>